<proteinExistence type="predicted"/>
<feature type="transmembrane region" description="Helical" evidence="2">
    <location>
        <begin position="68"/>
        <end position="86"/>
    </location>
</feature>
<keyword evidence="2" id="KW-0812">Transmembrane</keyword>
<name>A0A380KQ72_STRDO</name>
<reference evidence="3 4" key="1">
    <citation type="submission" date="2018-06" db="EMBL/GenBank/DDBJ databases">
        <authorList>
            <consortium name="Pathogen Informatics"/>
            <person name="Doyle S."/>
        </authorList>
    </citation>
    <scope>NUCLEOTIDE SEQUENCE [LARGE SCALE GENOMIC DNA]</scope>
    <source>
        <strain evidence="4">NCTC 11391</strain>
    </source>
</reference>
<dbReference type="EMBL" id="UHFA01000003">
    <property type="protein sequence ID" value="SUN69718.1"/>
    <property type="molecule type" value="Genomic_DNA"/>
</dbReference>
<sequence>MAKSKSTKASKKSNKQKAQNKRPTKKEREHKKAVRKMMVAFLMAFILFFAIIRLGVFGITAYNLVRVVVGSLAYPAIFGSSFYLFAGKWLQKHTGFMSGYISHGWSHADFHAYLIPWTL</sequence>
<protein>
    <submittedName>
        <fullName evidence="3">Cell division protein</fullName>
    </submittedName>
</protein>
<evidence type="ECO:0000313" key="4">
    <source>
        <dbReference type="Proteomes" id="UP000254082"/>
    </source>
</evidence>
<evidence type="ECO:0000256" key="2">
    <source>
        <dbReference type="SAM" id="Phobius"/>
    </source>
</evidence>
<organism evidence="3 4">
    <name type="scientific">Streptococcus downei MFe28</name>
    <dbReference type="NCBI Taxonomy" id="764290"/>
    <lineage>
        <taxon>Bacteria</taxon>
        <taxon>Bacillati</taxon>
        <taxon>Bacillota</taxon>
        <taxon>Bacilli</taxon>
        <taxon>Lactobacillales</taxon>
        <taxon>Streptococcaceae</taxon>
        <taxon>Streptococcus</taxon>
    </lineage>
</organism>
<keyword evidence="2" id="KW-0472">Membrane</keyword>
<dbReference type="AlphaFoldDB" id="A0A380KQ72"/>
<keyword evidence="2" id="KW-1133">Transmembrane helix</keyword>
<keyword evidence="3" id="KW-0131">Cell cycle</keyword>
<feature type="region of interest" description="Disordered" evidence="1">
    <location>
        <begin position="1"/>
        <end position="31"/>
    </location>
</feature>
<gene>
    <name evidence="3" type="primary">ftsK_3</name>
    <name evidence="3" type="ORF">NCTC11391_02185</name>
</gene>
<keyword evidence="3" id="KW-0132">Cell division</keyword>
<dbReference type="GO" id="GO:0051301">
    <property type="term" value="P:cell division"/>
    <property type="evidence" value="ECO:0007669"/>
    <property type="project" value="UniProtKB-KW"/>
</dbReference>
<evidence type="ECO:0000256" key="1">
    <source>
        <dbReference type="SAM" id="MobiDB-lite"/>
    </source>
</evidence>
<evidence type="ECO:0000313" key="3">
    <source>
        <dbReference type="EMBL" id="SUN69718.1"/>
    </source>
</evidence>
<accession>A0A380KQ72</accession>
<dbReference type="Proteomes" id="UP000254082">
    <property type="component" value="Unassembled WGS sequence"/>
</dbReference>
<keyword evidence="4" id="KW-1185">Reference proteome</keyword>